<gene>
    <name evidence="2" type="ORF">TcWFU_001116</name>
</gene>
<accession>A0ABR4QDA3</accession>
<evidence type="ECO:0000313" key="2">
    <source>
        <dbReference type="EMBL" id="KAL5107318.1"/>
    </source>
</evidence>
<evidence type="ECO:0000256" key="1">
    <source>
        <dbReference type="SAM" id="MobiDB-lite"/>
    </source>
</evidence>
<feature type="region of interest" description="Disordered" evidence="1">
    <location>
        <begin position="82"/>
        <end position="107"/>
    </location>
</feature>
<protein>
    <submittedName>
        <fullName evidence="2">Uncharacterized protein</fullName>
    </submittedName>
</protein>
<feature type="region of interest" description="Disordered" evidence="1">
    <location>
        <begin position="126"/>
        <end position="153"/>
    </location>
</feature>
<proteinExistence type="predicted"/>
<organism evidence="2 3">
    <name type="scientific">Taenia crassiceps</name>
    <dbReference type="NCBI Taxonomy" id="6207"/>
    <lineage>
        <taxon>Eukaryota</taxon>
        <taxon>Metazoa</taxon>
        <taxon>Spiralia</taxon>
        <taxon>Lophotrochozoa</taxon>
        <taxon>Platyhelminthes</taxon>
        <taxon>Cestoda</taxon>
        <taxon>Eucestoda</taxon>
        <taxon>Cyclophyllidea</taxon>
        <taxon>Taeniidae</taxon>
        <taxon>Taenia</taxon>
    </lineage>
</organism>
<keyword evidence="3" id="KW-1185">Reference proteome</keyword>
<feature type="compositionally biased region" description="Polar residues" evidence="1">
    <location>
        <begin position="127"/>
        <end position="141"/>
    </location>
</feature>
<name>A0ABR4QDA3_9CEST</name>
<reference evidence="2 3" key="1">
    <citation type="journal article" date="2022" name="Front. Cell. Infect. Microbiol.">
        <title>The Genomes of Two Strains of Taenia crassiceps the Animal Model for the Study of Human Cysticercosis.</title>
        <authorList>
            <person name="Bobes R.J."/>
            <person name="Estrada K."/>
            <person name="Rios-Valencia D.G."/>
            <person name="Calderon-Gallegos A."/>
            <person name="de la Torre P."/>
            <person name="Carrero J.C."/>
            <person name="Sanchez-Flores A."/>
            <person name="Laclette J.P."/>
        </authorList>
    </citation>
    <scope>NUCLEOTIDE SEQUENCE [LARGE SCALE GENOMIC DNA]</scope>
    <source>
        <strain evidence="2">WFUcys</strain>
    </source>
</reference>
<sequence length="177" mass="19168">MTCQKTWQTTQCAQRNALWSSWTSFSAPPPSHHFLHLIQTRKRVVDNGIVACHSTCGGHKPSHCNRADQKCAVDSSTPTAHCSLSTTQPTLPKPTPLRFHDTTSTSSPSQCTSVCTALPAHLPNTPPSSVNAHTNHNNCSQHPPPPTPCDPMQTLVEGVQERQTSASASVQPLCHHQ</sequence>
<dbReference type="EMBL" id="JAKROA010000004">
    <property type="protein sequence ID" value="KAL5107318.1"/>
    <property type="molecule type" value="Genomic_DNA"/>
</dbReference>
<dbReference type="Proteomes" id="UP001651158">
    <property type="component" value="Unassembled WGS sequence"/>
</dbReference>
<comment type="caution">
    <text evidence="2">The sequence shown here is derived from an EMBL/GenBank/DDBJ whole genome shotgun (WGS) entry which is preliminary data.</text>
</comment>
<evidence type="ECO:0000313" key="3">
    <source>
        <dbReference type="Proteomes" id="UP001651158"/>
    </source>
</evidence>